<dbReference type="SUPFAM" id="SSF48452">
    <property type="entry name" value="TPR-like"/>
    <property type="match status" value="1"/>
</dbReference>
<evidence type="ECO:0000256" key="2">
    <source>
        <dbReference type="ARBA" id="ARBA00004496"/>
    </source>
</evidence>
<dbReference type="Gene3D" id="1.25.40.10">
    <property type="entry name" value="Tetratricopeptide repeat domain"/>
    <property type="match status" value="1"/>
</dbReference>
<feature type="repeat" description="TPR" evidence="8">
    <location>
        <begin position="785"/>
        <end position="818"/>
    </location>
</feature>
<gene>
    <name evidence="10" type="ORF">K437DRAFT_290154</name>
</gene>
<comment type="subcellular location">
    <subcellularLocation>
        <location evidence="2">Cytoplasm</location>
    </subcellularLocation>
    <subcellularLocation>
        <location evidence="1">Peroxisome</location>
    </subcellularLocation>
</comment>
<dbReference type="Proteomes" id="UP000027361">
    <property type="component" value="Unassembled WGS sequence"/>
</dbReference>
<keyword evidence="4" id="KW-0963">Cytoplasm</keyword>
<evidence type="ECO:0000313" key="10">
    <source>
        <dbReference type="EMBL" id="KDN51389.1"/>
    </source>
</evidence>
<dbReference type="PANTHER" id="PTHR10130">
    <property type="entry name" value="PEROXISOMAL TARGETING SIGNAL 1 RECEPTOR PEX5"/>
    <property type="match status" value="1"/>
</dbReference>
<comment type="caution">
    <text evidence="10">The sequence shown here is derived from an EMBL/GenBank/DDBJ whole genome shotgun (WGS) entry which is preliminary data.</text>
</comment>
<evidence type="ECO:0000256" key="4">
    <source>
        <dbReference type="ARBA" id="ARBA00022490"/>
    </source>
</evidence>
<keyword evidence="11" id="KW-1185">Reference proteome</keyword>
<feature type="compositionally biased region" description="Basic and acidic residues" evidence="9">
    <location>
        <begin position="371"/>
        <end position="391"/>
    </location>
</feature>
<feature type="repeat" description="TPR" evidence="8">
    <location>
        <begin position="671"/>
        <end position="704"/>
    </location>
</feature>
<dbReference type="SMART" id="SM00028">
    <property type="entry name" value="TPR"/>
    <property type="match status" value="4"/>
</dbReference>
<dbReference type="GO" id="GO:0005052">
    <property type="term" value="F:peroxisome matrix targeting signal-1 binding"/>
    <property type="evidence" value="ECO:0007669"/>
    <property type="project" value="TreeGrafter"/>
</dbReference>
<dbReference type="InParanoid" id="A0A066WK51"/>
<protein>
    <submittedName>
        <fullName evidence="10">Uncharacterized protein</fullName>
    </submittedName>
</protein>
<evidence type="ECO:0000256" key="9">
    <source>
        <dbReference type="SAM" id="MobiDB-lite"/>
    </source>
</evidence>
<keyword evidence="5" id="KW-0677">Repeat</keyword>
<keyword evidence="7" id="KW-0576">Peroxisome</keyword>
<evidence type="ECO:0000256" key="6">
    <source>
        <dbReference type="ARBA" id="ARBA00022803"/>
    </source>
</evidence>
<dbReference type="PANTHER" id="PTHR10130:SF0">
    <property type="entry name" value="GH08708P"/>
    <property type="match status" value="1"/>
</dbReference>
<dbReference type="PROSITE" id="PS50005">
    <property type="entry name" value="TPR"/>
    <property type="match status" value="3"/>
</dbReference>
<feature type="region of interest" description="Disordered" evidence="9">
    <location>
        <begin position="1"/>
        <end position="115"/>
    </location>
</feature>
<dbReference type="OrthoDB" id="10006023at2759"/>
<keyword evidence="6 8" id="KW-0802">TPR repeat</keyword>
<dbReference type="STRING" id="1037660.A0A066WK51"/>
<feature type="repeat" description="TPR" evidence="8">
    <location>
        <begin position="819"/>
        <end position="852"/>
    </location>
</feature>
<name>A0A066WK51_TILAU</name>
<reference evidence="10 11" key="1">
    <citation type="submission" date="2014-05" db="EMBL/GenBank/DDBJ databases">
        <title>Draft genome sequence of a rare smut relative, Tilletiaria anomala UBC 951.</title>
        <authorList>
            <consortium name="DOE Joint Genome Institute"/>
            <person name="Toome M."/>
            <person name="Kuo A."/>
            <person name="Henrissat B."/>
            <person name="Lipzen A."/>
            <person name="Tritt A."/>
            <person name="Yoshinaga Y."/>
            <person name="Zane M."/>
            <person name="Barry K."/>
            <person name="Grigoriev I.V."/>
            <person name="Spatafora J.W."/>
            <person name="Aimea M.C."/>
        </authorList>
    </citation>
    <scope>NUCLEOTIDE SEQUENCE [LARGE SCALE GENOMIC DNA]</scope>
    <source>
        <strain evidence="10 11">UBC 951</strain>
    </source>
</reference>
<dbReference type="GeneID" id="25267011"/>
<dbReference type="EMBL" id="JMSN01000016">
    <property type="protein sequence ID" value="KDN51389.1"/>
    <property type="molecule type" value="Genomic_DNA"/>
</dbReference>
<evidence type="ECO:0000256" key="5">
    <source>
        <dbReference type="ARBA" id="ARBA00022737"/>
    </source>
</evidence>
<dbReference type="RefSeq" id="XP_013244732.1">
    <property type="nucleotide sequence ID" value="XM_013389278.1"/>
</dbReference>
<dbReference type="Pfam" id="PF13181">
    <property type="entry name" value="TPR_8"/>
    <property type="match status" value="1"/>
</dbReference>
<feature type="region of interest" description="Disordered" evidence="9">
    <location>
        <begin position="351"/>
        <end position="391"/>
    </location>
</feature>
<dbReference type="GO" id="GO:0016560">
    <property type="term" value="P:protein import into peroxisome matrix, docking"/>
    <property type="evidence" value="ECO:0007669"/>
    <property type="project" value="TreeGrafter"/>
</dbReference>
<evidence type="ECO:0000256" key="8">
    <source>
        <dbReference type="PROSITE-ProRule" id="PRU00339"/>
    </source>
</evidence>
<organism evidence="10 11">
    <name type="scientific">Tilletiaria anomala (strain ATCC 24038 / CBS 436.72 / UBC 951)</name>
    <dbReference type="NCBI Taxonomy" id="1037660"/>
    <lineage>
        <taxon>Eukaryota</taxon>
        <taxon>Fungi</taxon>
        <taxon>Dikarya</taxon>
        <taxon>Basidiomycota</taxon>
        <taxon>Ustilaginomycotina</taxon>
        <taxon>Exobasidiomycetes</taxon>
        <taxon>Georgefischeriales</taxon>
        <taxon>Tilletiariaceae</taxon>
        <taxon>Tilletiaria</taxon>
    </lineage>
</organism>
<evidence type="ECO:0000256" key="1">
    <source>
        <dbReference type="ARBA" id="ARBA00004275"/>
    </source>
</evidence>
<dbReference type="InterPro" id="IPR019734">
    <property type="entry name" value="TPR_rpt"/>
</dbReference>
<evidence type="ECO:0000313" key="11">
    <source>
        <dbReference type="Proteomes" id="UP000027361"/>
    </source>
</evidence>
<feature type="compositionally biased region" description="Polar residues" evidence="9">
    <location>
        <begin position="93"/>
        <end position="112"/>
    </location>
</feature>
<dbReference type="InterPro" id="IPR011990">
    <property type="entry name" value="TPR-like_helical_dom_sf"/>
</dbReference>
<accession>A0A066WK51</accession>
<dbReference type="HOGENOM" id="CLU_013516_2_0_1"/>
<comment type="similarity">
    <text evidence="3">Belongs to the peroxisomal targeting signal receptor family.</text>
</comment>
<evidence type="ECO:0000256" key="3">
    <source>
        <dbReference type="ARBA" id="ARBA00005348"/>
    </source>
</evidence>
<sequence>MSLSDIVSGGAACGPTNPLQQLGKRFGQDRSSQLDRYGNTDAGPSGSASMRTTRPDPGGGAAPGIVMRQPPVSGGSFDLSVLEENLPRKQHQNQRQSSFASGFSPSPLQRQGSPLHYSPAFNVAFQVQSSGGSPAAAAALVPPAWAADFLASTGTPRDQKFMQARQSVSKLHHQEHQHQRAQRIGTSHFHQPMMGYDLQKQQQNEAYSFLQHPQMMPGFQQPAFQNVGPVVAAPATAHFGQADDSQWASAFTTFEKAQLASIQVEKDSAASNRNNANAELAAKYMSTLLSTPSVQEATSQEPIPPADADELAEAAGKLVATIDHDQSSKFKQSNFLELMRRIRDKQAGIRGTDIVDTPDGVESGATMSTMDKGKGKASETSGDEMHERFRRPETAQEAYSWANEMATNGHASRPPPAIQSSLGRTSSYTYDAAKHMPLTPGPTTYENETTGRAELAEMWAEEDARSEALEQAKMKEAQERLKQQENQRRTTFIGDSGDVEAREREDLFAHLHAEDELRGQQQQRNEDPEAAEFAKFQRLGTQVPGAKQGWVEESGDAQDMNEDEDAEADFVGRRWEGTKGRGVAGAQAAEWDRLQQDWDAWEATASGMQRAYGSQQGAQHNMRPALKYPFQQDNPYMSAATHHHAQHAEMPEMFESLLESEARVQMNPTDANAWLDLGVKEQENERETHAIAALCRAVELDPKLRDAWLALAVSYTNENDRSQAFEAIEQWIQGSDQYAEVVRQHRGDGKADSPANMTPLQRHNALTDTLIALARHGSAAGQVDADVQIALGVLFNASEEYDKAVDCFASALSVRPEDWLLYNRLGATLSNSGKSSEAMSYYHHALSLQPSFVRCHFNLSISCLNLKLYQDAAEHIYSALSIQASQSAHLQPATDGKEAGVGSTSLWETFRVALELMGRPDLANLCSARDISVFDPTDLVPRPREAPMET</sequence>
<dbReference type="GO" id="GO:0005778">
    <property type="term" value="C:peroxisomal membrane"/>
    <property type="evidence" value="ECO:0007669"/>
    <property type="project" value="TreeGrafter"/>
</dbReference>
<dbReference type="OMA" id="YTNENDR"/>
<dbReference type="GO" id="GO:0005829">
    <property type="term" value="C:cytosol"/>
    <property type="evidence" value="ECO:0007669"/>
    <property type="project" value="TreeGrafter"/>
</dbReference>
<evidence type="ECO:0000256" key="7">
    <source>
        <dbReference type="ARBA" id="ARBA00023140"/>
    </source>
</evidence>
<proteinExistence type="inferred from homology"/>
<dbReference type="AlphaFoldDB" id="A0A066WK51"/>
<dbReference type="InterPro" id="IPR024111">
    <property type="entry name" value="PEX5/PEX5L"/>
</dbReference>